<evidence type="ECO:0000313" key="6">
    <source>
        <dbReference type="RefSeq" id="XP_007444883.1"/>
    </source>
</evidence>
<dbReference type="GO" id="GO:0046872">
    <property type="term" value="F:metal ion binding"/>
    <property type="evidence" value="ECO:0007669"/>
    <property type="project" value="UniProtKB-KW"/>
</dbReference>
<dbReference type="PANTHER" id="PTHR12151">
    <property type="entry name" value="ELECTRON TRANSPORT PROTIN SCO1/SENC FAMILY MEMBER"/>
    <property type="match status" value="1"/>
</dbReference>
<dbReference type="Gene3D" id="3.40.30.10">
    <property type="entry name" value="Glutaredoxin"/>
    <property type="match status" value="1"/>
</dbReference>
<evidence type="ECO:0000256" key="1">
    <source>
        <dbReference type="ARBA" id="ARBA00004434"/>
    </source>
</evidence>
<name>A0A9F2RE28_PYTBI</name>
<dbReference type="GO" id="GO:0033617">
    <property type="term" value="P:mitochondrial respiratory chain complex IV assembly"/>
    <property type="evidence" value="ECO:0007669"/>
    <property type="project" value="TreeGrafter"/>
</dbReference>
<dbReference type="Proteomes" id="UP000695026">
    <property type="component" value="Unplaced"/>
</dbReference>
<dbReference type="RefSeq" id="XP_007444883.1">
    <property type="nucleotide sequence ID" value="XM_007444821.2"/>
</dbReference>
<organism evidence="5 6">
    <name type="scientific">Python bivittatus</name>
    <name type="common">Burmese python</name>
    <name type="synonym">Python molurus bivittatus</name>
    <dbReference type="NCBI Taxonomy" id="176946"/>
    <lineage>
        <taxon>Eukaryota</taxon>
        <taxon>Metazoa</taxon>
        <taxon>Chordata</taxon>
        <taxon>Craniata</taxon>
        <taxon>Vertebrata</taxon>
        <taxon>Euteleostomi</taxon>
        <taxon>Lepidosauria</taxon>
        <taxon>Squamata</taxon>
        <taxon>Bifurcata</taxon>
        <taxon>Unidentata</taxon>
        <taxon>Episquamata</taxon>
        <taxon>Toxicofera</taxon>
        <taxon>Serpentes</taxon>
        <taxon>Henophidia</taxon>
        <taxon>Pythonidae</taxon>
        <taxon>Python</taxon>
    </lineage>
</organism>
<dbReference type="Pfam" id="PF02630">
    <property type="entry name" value="SCO1-SenC"/>
    <property type="match status" value="1"/>
</dbReference>
<evidence type="ECO:0000256" key="4">
    <source>
        <dbReference type="PIRSR" id="PIRSR603782-2"/>
    </source>
</evidence>
<keyword evidence="3" id="KW-0479">Metal-binding</keyword>
<dbReference type="OrthoDB" id="76676at2759"/>
<protein>
    <submittedName>
        <fullName evidence="6">Protein SCO2 homolog, mitochondrial-like</fullName>
    </submittedName>
</protein>
<keyword evidence="3" id="KW-0186">Copper</keyword>
<sequence length="173" mass="19735">LRKVAIGQGDFQLVDHTGCPCSKGDLRGSWVLLYFGFTHCPDICPEELEKMSRVVDLLDRDPRLPRLQPVFIRVAPEGDTVAAVAKYVKEFHPRLRGLTGTPEQVREAGRAYRVYYSTGPKDQDDDYLVDHTVILYLLSPDGLFMDYYNRYKTDTKIAQSIKGHMTTYRSPFG</sequence>
<feature type="binding site" evidence="3">
    <location>
        <position position="44"/>
    </location>
    <ligand>
        <name>Cu cation</name>
        <dbReference type="ChEBI" id="CHEBI:23378"/>
    </ligand>
</feature>
<dbReference type="FunFam" id="3.40.30.10:FF:000013">
    <property type="entry name" value="Blast:Protein SCO1 homolog, mitochondrial"/>
    <property type="match status" value="1"/>
</dbReference>
<dbReference type="GeneID" id="103052652"/>
<comment type="similarity">
    <text evidence="2">Belongs to the SCO1/2 family.</text>
</comment>
<keyword evidence="4" id="KW-1015">Disulfide bond</keyword>
<dbReference type="SUPFAM" id="SSF52833">
    <property type="entry name" value="Thioredoxin-like"/>
    <property type="match status" value="1"/>
</dbReference>
<dbReference type="PANTHER" id="PTHR12151:SF2">
    <property type="entry name" value="PROTEIN SCO2 HOMOLOG, MITOCHONDRIAL"/>
    <property type="match status" value="1"/>
</dbReference>
<dbReference type="OMA" id="HMETYES"/>
<feature type="disulfide bond" description="Redox-active" evidence="4">
    <location>
        <begin position="40"/>
        <end position="44"/>
    </location>
</feature>
<gene>
    <name evidence="6" type="primary">LOC103052652</name>
</gene>
<dbReference type="AlphaFoldDB" id="A0A9F2RE28"/>
<reference evidence="6" key="1">
    <citation type="submission" date="2025-08" db="UniProtKB">
        <authorList>
            <consortium name="RefSeq"/>
        </authorList>
    </citation>
    <scope>IDENTIFICATION</scope>
    <source>
        <tissue evidence="6">Liver</tissue>
    </source>
</reference>
<evidence type="ECO:0000256" key="2">
    <source>
        <dbReference type="ARBA" id="ARBA00010996"/>
    </source>
</evidence>
<dbReference type="InterPro" id="IPR036249">
    <property type="entry name" value="Thioredoxin-like_sf"/>
</dbReference>
<feature type="non-terminal residue" evidence="6">
    <location>
        <position position="1"/>
    </location>
</feature>
<dbReference type="CDD" id="cd02968">
    <property type="entry name" value="SCO"/>
    <property type="match status" value="1"/>
</dbReference>
<dbReference type="InterPro" id="IPR003782">
    <property type="entry name" value="SCO1/SenC"/>
</dbReference>
<feature type="binding site" evidence="3">
    <location>
        <position position="40"/>
    </location>
    <ligand>
        <name>Cu cation</name>
        <dbReference type="ChEBI" id="CHEBI:23378"/>
    </ligand>
</feature>
<keyword evidence="5" id="KW-1185">Reference proteome</keyword>
<comment type="subcellular location">
    <subcellularLocation>
        <location evidence="1">Mitochondrion inner membrane</location>
        <topology evidence="1">Single-pass membrane protein</topology>
    </subcellularLocation>
</comment>
<dbReference type="KEGG" id="pbi:103052652"/>
<dbReference type="GO" id="GO:0005743">
    <property type="term" value="C:mitochondrial inner membrane"/>
    <property type="evidence" value="ECO:0007669"/>
    <property type="project" value="UniProtKB-SubCell"/>
</dbReference>
<proteinExistence type="inferred from homology"/>
<feature type="binding site" evidence="3">
    <location>
        <position position="131"/>
    </location>
    <ligand>
        <name>Cu cation</name>
        <dbReference type="ChEBI" id="CHEBI:23378"/>
    </ligand>
</feature>
<evidence type="ECO:0000313" key="5">
    <source>
        <dbReference type="Proteomes" id="UP000695026"/>
    </source>
</evidence>
<evidence type="ECO:0000256" key="3">
    <source>
        <dbReference type="PIRSR" id="PIRSR603782-1"/>
    </source>
</evidence>
<accession>A0A9F2RE28</accession>